<evidence type="ECO:0000313" key="3">
    <source>
        <dbReference type="Proteomes" id="UP000199202"/>
    </source>
</evidence>
<reference evidence="2 3" key="1">
    <citation type="submission" date="2016-10" db="EMBL/GenBank/DDBJ databases">
        <authorList>
            <person name="de Groot N.N."/>
        </authorList>
    </citation>
    <scope>NUCLEOTIDE SEQUENCE [LARGE SCALE GENOMIC DNA]</scope>
    <source>
        <strain evidence="2 3">CGMCC 4.6533</strain>
    </source>
</reference>
<accession>A0A1G9LLA7</accession>
<keyword evidence="1" id="KW-1133">Transmembrane helix</keyword>
<proteinExistence type="predicted"/>
<dbReference type="AlphaFoldDB" id="A0A1G9LLA7"/>
<dbReference type="OrthoDB" id="3527508at2"/>
<keyword evidence="3" id="KW-1185">Reference proteome</keyword>
<feature type="transmembrane region" description="Helical" evidence="1">
    <location>
        <begin position="29"/>
        <end position="49"/>
    </location>
</feature>
<protein>
    <submittedName>
        <fullName evidence="2">Uncharacterized protein</fullName>
    </submittedName>
</protein>
<evidence type="ECO:0000313" key="2">
    <source>
        <dbReference type="EMBL" id="SDL62527.1"/>
    </source>
</evidence>
<evidence type="ECO:0000256" key="1">
    <source>
        <dbReference type="SAM" id="Phobius"/>
    </source>
</evidence>
<dbReference type="RefSeq" id="WP_090945299.1">
    <property type="nucleotide sequence ID" value="NZ_FNDJ01000028.1"/>
</dbReference>
<name>A0A1G9LLA7_9ACTN</name>
<dbReference type="Proteomes" id="UP000199202">
    <property type="component" value="Unassembled WGS sequence"/>
</dbReference>
<keyword evidence="1" id="KW-0472">Membrane</keyword>
<keyword evidence="1" id="KW-0812">Transmembrane</keyword>
<dbReference type="STRING" id="633440.SAMN05421869_12842"/>
<dbReference type="EMBL" id="FNDJ01000028">
    <property type="protein sequence ID" value="SDL62527.1"/>
    <property type="molecule type" value="Genomic_DNA"/>
</dbReference>
<sequence>MSFEEQLLMDLKVEFAARADRRRRSVRRVSVAAAVAGLAAAAAIAVPLLTGTESQAYAVTENTDGTISVQIKEFKDADKLERDLKALNVPADITYLKPGKACEPDRGRLVEGKMGMTPQEWEDSVHHKVADLADGSDEQIDIHPRYIGKGQTLVMEISESGRVPEGPRSRLMFRGLLITGKVKPCTVVDAHYELRGGPIPSTSVGR</sequence>
<gene>
    <name evidence="2" type="ORF">SAMN05421869_12842</name>
</gene>
<organism evidence="2 3">
    <name type="scientific">Nonomuraea jiangxiensis</name>
    <dbReference type="NCBI Taxonomy" id="633440"/>
    <lineage>
        <taxon>Bacteria</taxon>
        <taxon>Bacillati</taxon>
        <taxon>Actinomycetota</taxon>
        <taxon>Actinomycetes</taxon>
        <taxon>Streptosporangiales</taxon>
        <taxon>Streptosporangiaceae</taxon>
        <taxon>Nonomuraea</taxon>
    </lineage>
</organism>